<organism evidence="1 2">
    <name type="scientific">Agrococcus terreus</name>
    <dbReference type="NCBI Taxonomy" id="574649"/>
    <lineage>
        <taxon>Bacteria</taxon>
        <taxon>Bacillati</taxon>
        <taxon>Actinomycetota</taxon>
        <taxon>Actinomycetes</taxon>
        <taxon>Micrococcales</taxon>
        <taxon>Microbacteriaceae</taxon>
        <taxon>Agrococcus</taxon>
    </lineage>
</organism>
<dbReference type="CDD" id="cd07818">
    <property type="entry name" value="SRPBCC_1"/>
    <property type="match status" value="1"/>
</dbReference>
<dbReference type="EMBL" id="BMLM01000001">
    <property type="protein sequence ID" value="GGN81678.1"/>
    <property type="molecule type" value="Genomic_DNA"/>
</dbReference>
<dbReference type="Gene3D" id="3.30.530.20">
    <property type="match status" value="1"/>
</dbReference>
<evidence type="ECO:0000313" key="1">
    <source>
        <dbReference type="EMBL" id="GGN81678.1"/>
    </source>
</evidence>
<reference evidence="2" key="1">
    <citation type="journal article" date="2019" name="Int. J. Syst. Evol. Microbiol.">
        <title>The Global Catalogue of Microorganisms (GCM) 10K type strain sequencing project: providing services to taxonomists for standard genome sequencing and annotation.</title>
        <authorList>
            <consortium name="The Broad Institute Genomics Platform"/>
            <consortium name="The Broad Institute Genome Sequencing Center for Infectious Disease"/>
            <person name="Wu L."/>
            <person name="Ma J."/>
        </authorList>
    </citation>
    <scope>NUCLEOTIDE SEQUENCE [LARGE SCALE GENOMIC DNA]</scope>
    <source>
        <strain evidence="2">CGMCC 1.6960</strain>
    </source>
</reference>
<protein>
    <submittedName>
        <fullName evidence="1">Polyketide cyclase</fullName>
    </submittedName>
</protein>
<evidence type="ECO:0000313" key="2">
    <source>
        <dbReference type="Proteomes" id="UP000626982"/>
    </source>
</evidence>
<sequence length="160" mass="18501">MDQRGYAPSMARFEIVRTADIAAPRERVHALVDDFHDWSRWSPWEDVDPALRRSYSGADRGVGARYGWEGNRQAGRGSMEILESTPERIRIDLRFEKPIKARHELEHGFADHPDGTRVTWTMRGENRGLHALFWRLFPMERELGKQFEQGLAKLRAAAEG</sequence>
<comment type="caution">
    <text evidence="1">The sequence shown here is derived from an EMBL/GenBank/DDBJ whole genome shotgun (WGS) entry which is preliminary data.</text>
</comment>
<dbReference type="Proteomes" id="UP000626982">
    <property type="component" value="Unassembled WGS sequence"/>
</dbReference>
<gene>
    <name evidence="1" type="ORF">GCM10010968_10670</name>
</gene>
<dbReference type="SUPFAM" id="SSF55961">
    <property type="entry name" value="Bet v1-like"/>
    <property type="match status" value="1"/>
</dbReference>
<name>A0ABQ2KFW7_9MICO</name>
<dbReference type="Pfam" id="PF10604">
    <property type="entry name" value="Polyketide_cyc2"/>
    <property type="match status" value="1"/>
</dbReference>
<accession>A0ABQ2KFW7</accession>
<dbReference type="InterPro" id="IPR019587">
    <property type="entry name" value="Polyketide_cyclase/dehydratase"/>
</dbReference>
<proteinExistence type="predicted"/>
<dbReference type="InterPro" id="IPR023393">
    <property type="entry name" value="START-like_dom_sf"/>
</dbReference>
<keyword evidence="2" id="KW-1185">Reference proteome</keyword>